<evidence type="ECO:0000259" key="1">
    <source>
        <dbReference type="PROSITE" id="PS50801"/>
    </source>
</evidence>
<keyword evidence="3" id="KW-1185">Reference proteome</keyword>
<dbReference type="AlphaFoldDB" id="A0A4R4WVC2"/>
<comment type="caution">
    <text evidence="2">The sequence shown here is derived from an EMBL/GenBank/DDBJ whole genome shotgun (WGS) entry which is preliminary data.</text>
</comment>
<evidence type="ECO:0000313" key="3">
    <source>
        <dbReference type="Proteomes" id="UP000294543"/>
    </source>
</evidence>
<dbReference type="InterPro" id="IPR002645">
    <property type="entry name" value="STAS_dom"/>
</dbReference>
<dbReference type="Gene3D" id="3.30.750.24">
    <property type="entry name" value="STAS domain"/>
    <property type="match status" value="1"/>
</dbReference>
<dbReference type="InterPro" id="IPR058548">
    <property type="entry name" value="MlaB-like_STAS"/>
</dbReference>
<feature type="domain" description="STAS" evidence="1">
    <location>
        <begin position="20"/>
        <end position="108"/>
    </location>
</feature>
<dbReference type="InterPro" id="IPR036513">
    <property type="entry name" value="STAS_dom_sf"/>
</dbReference>
<dbReference type="OrthoDB" id="4249752at2"/>
<protein>
    <submittedName>
        <fullName evidence="2">Anti-sigma factor antagonist</fullName>
    </submittedName>
</protein>
<accession>A0A4R4WVC2</accession>
<dbReference type="Pfam" id="PF13466">
    <property type="entry name" value="STAS_2"/>
    <property type="match status" value="1"/>
</dbReference>
<dbReference type="GO" id="GO:0043856">
    <property type="term" value="F:anti-sigma factor antagonist activity"/>
    <property type="evidence" value="ECO:0007669"/>
    <property type="project" value="TreeGrafter"/>
</dbReference>
<dbReference type="PROSITE" id="PS50801">
    <property type="entry name" value="STAS"/>
    <property type="match status" value="1"/>
</dbReference>
<evidence type="ECO:0000313" key="2">
    <source>
        <dbReference type="EMBL" id="TDD21595.1"/>
    </source>
</evidence>
<dbReference type="SUPFAM" id="SSF52091">
    <property type="entry name" value="SpoIIaa-like"/>
    <property type="match status" value="1"/>
</dbReference>
<proteinExistence type="predicted"/>
<gene>
    <name evidence="2" type="ORF">E1294_14230</name>
</gene>
<dbReference type="CDD" id="cd07043">
    <property type="entry name" value="STAS_anti-anti-sigma_factors"/>
    <property type="match status" value="1"/>
</dbReference>
<dbReference type="PANTHER" id="PTHR33495:SF2">
    <property type="entry name" value="ANTI-SIGMA FACTOR ANTAGONIST TM_1081-RELATED"/>
    <property type="match status" value="1"/>
</dbReference>
<dbReference type="PANTHER" id="PTHR33495">
    <property type="entry name" value="ANTI-SIGMA FACTOR ANTAGONIST TM_1081-RELATED-RELATED"/>
    <property type="match status" value="1"/>
</dbReference>
<dbReference type="EMBL" id="SMKP01000033">
    <property type="protein sequence ID" value="TDD21595.1"/>
    <property type="molecule type" value="Genomic_DNA"/>
</dbReference>
<organism evidence="2 3">
    <name type="scientific">Nonomuraea diastatica</name>
    <dbReference type="NCBI Taxonomy" id="1848329"/>
    <lineage>
        <taxon>Bacteria</taxon>
        <taxon>Bacillati</taxon>
        <taxon>Actinomycetota</taxon>
        <taxon>Actinomycetes</taxon>
        <taxon>Streptosporangiales</taxon>
        <taxon>Streptosporangiaceae</taxon>
        <taxon>Nonomuraea</taxon>
    </lineage>
</organism>
<sequence>MPLGDRDDSFYPGDTAPPEVIVALQGELDLCTAPLLLTAVSDALAGEPRMVRVDAEGLTFCDTHGMEALLEAQRRITDAGGSMELAHLNGRARRVLDLLELDSVLTMA</sequence>
<name>A0A4R4WVC2_9ACTN</name>
<reference evidence="2 3" key="1">
    <citation type="submission" date="2019-03" db="EMBL/GenBank/DDBJ databases">
        <title>Draft genome sequences of novel Actinobacteria.</title>
        <authorList>
            <person name="Sahin N."/>
            <person name="Ay H."/>
            <person name="Saygin H."/>
        </authorList>
    </citation>
    <scope>NUCLEOTIDE SEQUENCE [LARGE SCALE GENOMIC DNA]</scope>
    <source>
        <strain evidence="2 3">KC712</strain>
    </source>
</reference>
<dbReference type="Proteomes" id="UP000294543">
    <property type="component" value="Unassembled WGS sequence"/>
</dbReference>